<sequence>MDAAKPYEAIVLGTSAGGTKLLKSMVAKIPAGFSLPLIVVQHIGADSDGYWIRSLDKLAAIKVKEADEKEKIEAATMYVAPANYHLLVERDRTLTLTVSEPVNYARPSIDVLFETAADAFKNRLIGVVLSGYNSDGAVGLKRIKENGGLTIVQAPETCEAAPMPKAAIKEAQPDYTLPPDEIYELLIKLAKNKEPHTHETKD</sequence>
<evidence type="ECO:0000259" key="5">
    <source>
        <dbReference type="PROSITE" id="PS50122"/>
    </source>
</evidence>
<feature type="active site" evidence="4">
    <location>
        <position position="42"/>
    </location>
</feature>
<keyword evidence="4" id="KW-0145">Chemotaxis</keyword>
<evidence type="ECO:0000256" key="4">
    <source>
        <dbReference type="PROSITE-ProRule" id="PRU00050"/>
    </source>
</evidence>
<comment type="caution">
    <text evidence="6">The sequence shown here is derived from an EMBL/GenBank/DDBJ whole genome shotgun (WGS) entry which is preliminary data.</text>
</comment>
<dbReference type="PROSITE" id="PS50122">
    <property type="entry name" value="CHEB"/>
    <property type="match status" value="1"/>
</dbReference>
<dbReference type="InterPro" id="IPR000673">
    <property type="entry name" value="Sig_transdc_resp-reg_Me-estase"/>
</dbReference>
<protein>
    <recommendedName>
        <fullName evidence="2">protein-glutamate methylesterase</fullName>
        <ecNumber evidence="2">3.1.1.61</ecNumber>
    </recommendedName>
</protein>
<dbReference type="Gene3D" id="3.40.50.180">
    <property type="entry name" value="Methylesterase CheB, C-terminal domain"/>
    <property type="match status" value="1"/>
</dbReference>
<name>A0ABW9S0I5_9BACT</name>
<dbReference type="Pfam" id="PF01339">
    <property type="entry name" value="CheB_methylest"/>
    <property type="match status" value="1"/>
</dbReference>
<feature type="active site" evidence="4">
    <location>
        <position position="15"/>
    </location>
</feature>
<dbReference type="EMBL" id="SMLW01000679">
    <property type="protein sequence ID" value="MTI29148.1"/>
    <property type="molecule type" value="Genomic_DNA"/>
</dbReference>
<evidence type="ECO:0000313" key="7">
    <source>
        <dbReference type="Proteomes" id="UP000798808"/>
    </source>
</evidence>
<dbReference type="PANTHER" id="PTHR42872:SF3">
    <property type="entry name" value="PROTEIN-GLUTAMATE METHYLESTERASE_PROTEIN-GLUTAMINE GLUTAMINASE 1"/>
    <property type="match status" value="1"/>
</dbReference>
<evidence type="ECO:0000313" key="6">
    <source>
        <dbReference type="EMBL" id="MTI29148.1"/>
    </source>
</evidence>
<organism evidence="6 7">
    <name type="scientific">Fulvivirga kasyanovii</name>
    <dbReference type="NCBI Taxonomy" id="396812"/>
    <lineage>
        <taxon>Bacteria</taxon>
        <taxon>Pseudomonadati</taxon>
        <taxon>Bacteroidota</taxon>
        <taxon>Cytophagia</taxon>
        <taxon>Cytophagales</taxon>
        <taxon>Fulvivirgaceae</taxon>
        <taxon>Fulvivirga</taxon>
    </lineage>
</organism>
<feature type="active site" evidence="4">
    <location>
        <position position="135"/>
    </location>
</feature>
<dbReference type="PANTHER" id="PTHR42872">
    <property type="entry name" value="PROTEIN-GLUTAMATE METHYLESTERASE/PROTEIN-GLUTAMINE GLUTAMINASE"/>
    <property type="match status" value="1"/>
</dbReference>
<keyword evidence="7" id="KW-1185">Reference proteome</keyword>
<reference evidence="6 7" key="1">
    <citation type="submission" date="2019-02" db="EMBL/GenBank/DDBJ databases">
        <authorList>
            <person name="Goldberg S.R."/>
            <person name="Haltli B.A."/>
            <person name="Correa H."/>
            <person name="Russell K.G."/>
        </authorList>
    </citation>
    <scope>NUCLEOTIDE SEQUENCE [LARGE SCALE GENOMIC DNA]</scope>
    <source>
        <strain evidence="6 7">JCM 16186</strain>
    </source>
</reference>
<evidence type="ECO:0000256" key="3">
    <source>
        <dbReference type="ARBA" id="ARBA00048267"/>
    </source>
</evidence>
<proteinExistence type="predicted"/>
<gene>
    <name evidence="6" type="ORF">E1163_29575</name>
</gene>
<dbReference type="SUPFAM" id="SSF52738">
    <property type="entry name" value="Methylesterase CheB, C-terminal domain"/>
    <property type="match status" value="1"/>
</dbReference>
<accession>A0ABW9S0I5</accession>
<evidence type="ECO:0000256" key="1">
    <source>
        <dbReference type="ARBA" id="ARBA00022801"/>
    </source>
</evidence>
<dbReference type="EC" id="3.1.1.61" evidence="2"/>
<dbReference type="Proteomes" id="UP000798808">
    <property type="component" value="Unassembled WGS sequence"/>
</dbReference>
<keyword evidence="1 4" id="KW-0378">Hydrolase</keyword>
<evidence type="ECO:0000256" key="2">
    <source>
        <dbReference type="ARBA" id="ARBA00039140"/>
    </source>
</evidence>
<dbReference type="RefSeq" id="WP_155177362.1">
    <property type="nucleotide sequence ID" value="NZ_BAAAFL010000022.1"/>
</dbReference>
<feature type="domain" description="CheB-type methylesterase" evidence="5">
    <location>
        <begin position="6"/>
        <end position="193"/>
    </location>
</feature>
<dbReference type="CDD" id="cd16433">
    <property type="entry name" value="CheB"/>
    <property type="match status" value="1"/>
</dbReference>
<dbReference type="InterPro" id="IPR035909">
    <property type="entry name" value="CheB_C"/>
</dbReference>
<comment type="catalytic activity">
    <reaction evidence="3">
        <text>[protein]-L-glutamate 5-O-methyl ester + H2O = L-glutamyl-[protein] + methanol + H(+)</text>
        <dbReference type="Rhea" id="RHEA:23236"/>
        <dbReference type="Rhea" id="RHEA-COMP:10208"/>
        <dbReference type="Rhea" id="RHEA-COMP:10311"/>
        <dbReference type="ChEBI" id="CHEBI:15377"/>
        <dbReference type="ChEBI" id="CHEBI:15378"/>
        <dbReference type="ChEBI" id="CHEBI:17790"/>
        <dbReference type="ChEBI" id="CHEBI:29973"/>
        <dbReference type="ChEBI" id="CHEBI:82795"/>
        <dbReference type="EC" id="3.1.1.61"/>
    </reaction>
</comment>